<dbReference type="CDD" id="cd03220">
    <property type="entry name" value="ABC_KpsT_Wzt"/>
    <property type="match status" value="1"/>
</dbReference>
<keyword evidence="4" id="KW-0547">Nucleotide-binding</keyword>
<dbReference type="SUPFAM" id="SSF52540">
    <property type="entry name" value="P-loop containing nucleoside triphosphate hydrolases"/>
    <property type="match status" value="1"/>
</dbReference>
<keyword evidence="2" id="KW-0813">Transport</keyword>
<dbReference type="InterPro" id="IPR003593">
    <property type="entry name" value="AAA+_ATPase"/>
</dbReference>
<dbReference type="Gene3D" id="2.70.50.60">
    <property type="entry name" value="abc- transporter (atp binding component) like domain"/>
    <property type="match status" value="1"/>
</dbReference>
<reference evidence="7 8" key="1">
    <citation type="submission" date="2017-06" db="EMBL/GenBank/DDBJ databases">
        <authorList>
            <person name="Kim H.J."/>
            <person name="Triplett B.A."/>
        </authorList>
    </citation>
    <scope>NUCLEOTIDE SEQUENCE [LARGE SCALE GENOMIC DNA]</scope>
    <source>
        <strain evidence="7 8">U15</strain>
    </source>
</reference>
<evidence type="ECO:0000256" key="3">
    <source>
        <dbReference type="ARBA" id="ARBA00022475"/>
    </source>
</evidence>
<sequence>MSSDIAIKVSGLGKCYHLYDAPRHRLLQILFGKKRQFFREYWALSDVSFDVRKGETIGIIGRNGAGKSTLLQMLCGTLHPTAGTVQVNGRLAALLELGAGFNPEFTGRENVFLSGALHGLSNAQIQERFDDIAAFADIGGFIDQAVKTYSTGMFVRLAFAVQVHLDPDVFVIDEALAVGDQRFVQKCYRKLEELKSRGTSLLFVSHDTTAIKMLSDRAVWIHDGKLRKIGDASTVVDAYRNWADGISESIAAPAGTSLPIDKQADLAVNKVSLLTSEGRESSTFIHGESVTLSIDIQNRGLPVGIPIRLGFSARNNRGVEIFGSNTFDSQVVLETPEPGASMTLKADFRLPLLAAGVYTMSLNVDALNSEGNYEAEVMLVDFFSFHIDERVKVYTLIGVDVNFKVGQYA</sequence>
<keyword evidence="8" id="KW-1185">Reference proteome</keyword>
<proteinExistence type="inferred from homology"/>
<comment type="similarity">
    <text evidence="1">Belongs to the ABC transporter superfamily.</text>
</comment>
<dbReference type="Gene3D" id="3.40.50.300">
    <property type="entry name" value="P-loop containing nucleotide triphosphate hydrolases"/>
    <property type="match status" value="1"/>
</dbReference>
<dbReference type="InterPro" id="IPR027417">
    <property type="entry name" value="P-loop_NTPase"/>
</dbReference>
<keyword evidence="3" id="KW-0472">Membrane</keyword>
<dbReference type="GO" id="GO:0016020">
    <property type="term" value="C:membrane"/>
    <property type="evidence" value="ECO:0007669"/>
    <property type="project" value="InterPro"/>
</dbReference>
<protein>
    <submittedName>
        <fullName evidence="7">ABC-type polysaccharide/polyol phosphate transport system, ATPase component</fullName>
    </submittedName>
</protein>
<dbReference type="EMBL" id="FZOT01000001">
    <property type="protein sequence ID" value="SNS23570.1"/>
    <property type="molecule type" value="Genomic_DNA"/>
</dbReference>
<dbReference type="RefSeq" id="WP_176442295.1">
    <property type="nucleotide sequence ID" value="NZ_FZOT01000001.1"/>
</dbReference>
<name>A0A239CTY5_9BURK</name>
<gene>
    <name evidence="7" type="ORF">SAMN06265795_101649</name>
</gene>
<evidence type="ECO:0000256" key="5">
    <source>
        <dbReference type="ARBA" id="ARBA00022840"/>
    </source>
</evidence>
<dbReference type="PANTHER" id="PTHR46743">
    <property type="entry name" value="TEICHOIC ACIDS EXPORT ATP-BINDING PROTEIN TAGH"/>
    <property type="match status" value="1"/>
</dbReference>
<evidence type="ECO:0000256" key="2">
    <source>
        <dbReference type="ARBA" id="ARBA00022448"/>
    </source>
</evidence>
<dbReference type="SMART" id="SM00382">
    <property type="entry name" value="AAA"/>
    <property type="match status" value="1"/>
</dbReference>
<dbReference type="GO" id="GO:0005524">
    <property type="term" value="F:ATP binding"/>
    <property type="evidence" value="ECO:0007669"/>
    <property type="project" value="UniProtKB-KW"/>
</dbReference>
<organism evidence="7 8">
    <name type="scientific">Noviherbaspirillum humi</name>
    <dbReference type="NCBI Taxonomy" id="1688639"/>
    <lineage>
        <taxon>Bacteria</taxon>
        <taxon>Pseudomonadati</taxon>
        <taxon>Pseudomonadota</taxon>
        <taxon>Betaproteobacteria</taxon>
        <taxon>Burkholderiales</taxon>
        <taxon>Oxalobacteraceae</taxon>
        <taxon>Noviherbaspirillum</taxon>
    </lineage>
</organism>
<dbReference type="InterPro" id="IPR050683">
    <property type="entry name" value="Bact_Polysacc_Export_ATP-bd"/>
</dbReference>
<dbReference type="PROSITE" id="PS50893">
    <property type="entry name" value="ABC_TRANSPORTER_2"/>
    <property type="match status" value="1"/>
</dbReference>
<dbReference type="GO" id="GO:0140359">
    <property type="term" value="F:ABC-type transporter activity"/>
    <property type="evidence" value="ECO:0007669"/>
    <property type="project" value="InterPro"/>
</dbReference>
<feature type="domain" description="ABC transporter" evidence="6">
    <location>
        <begin position="24"/>
        <end position="248"/>
    </location>
</feature>
<dbReference type="AlphaFoldDB" id="A0A239CTY5"/>
<dbReference type="Proteomes" id="UP000198284">
    <property type="component" value="Unassembled WGS sequence"/>
</dbReference>
<evidence type="ECO:0000256" key="4">
    <source>
        <dbReference type="ARBA" id="ARBA00022741"/>
    </source>
</evidence>
<evidence type="ECO:0000259" key="6">
    <source>
        <dbReference type="PROSITE" id="PS50893"/>
    </source>
</evidence>
<dbReference type="Pfam" id="PF14524">
    <property type="entry name" value="Wzt_C"/>
    <property type="match status" value="1"/>
</dbReference>
<dbReference type="PANTHER" id="PTHR46743:SF2">
    <property type="entry name" value="TEICHOIC ACIDS EXPORT ATP-BINDING PROTEIN TAGH"/>
    <property type="match status" value="1"/>
</dbReference>
<dbReference type="GO" id="GO:0016887">
    <property type="term" value="F:ATP hydrolysis activity"/>
    <property type="evidence" value="ECO:0007669"/>
    <property type="project" value="InterPro"/>
</dbReference>
<evidence type="ECO:0000313" key="7">
    <source>
        <dbReference type="EMBL" id="SNS23570.1"/>
    </source>
</evidence>
<dbReference type="InterPro" id="IPR003439">
    <property type="entry name" value="ABC_transporter-like_ATP-bd"/>
</dbReference>
<dbReference type="Pfam" id="PF00005">
    <property type="entry name" value="ABC_tran"/>
    <property type="match status" value="1"/>
</dbReference>
<dbReference type="InterPro" id="IPR015860">
    <property type="entry name" value="ABC_transpr_TagH-like"/>
</dbReference>
<evidence type="ECO:0000313" key="8">
    <source>
        <dbReference type="Proteomes" id="UP000198284"/>
    </source>
</evidence>
<dbReference type="InterPro" id="IPR029439">
    <property type="entry name" value="Wzt_C"/>
</dbReference>
<dbReference type="CDD" id="cd10147">
    <property type="entry name" value="Wzt_C-like"/>
    <property type="match status" value="1"/>
</dbReference>
<accession>A0A239CTY5</accession>
<keyword evidence="5" id="KW-0067">ATP-binding</keyword>
<evidence type="ECO:0000256" key="1">
    <source>
        <dbReference type="ARBA" id="ARBA00005417"/>
    </source>
</evidence>
<keyword evidence="3" id="KW-1003">Cell membrane</keyword>